<dbReference type="InterPro" id="IPR036259">
    <property type="entry name" value="MFS_trans_sf"/>
</dbReference>
<evidence type="ECO:0000256" key="1">
    <source>
        <dbReference type="ARBA" id="ARBA00004651"/>
    </source>
</evidence>
<evidence type="ECO:0000313" key="9">
    <source>
        <dbReference type="Proteomes" id="UP000198282"/>
    </source>
</evidence>
<feature type="transmembrane region" description="Helical" evidence="6">
    <location>
        <begin position="138"/>
        <end position="156"/>
    </location>
</feature>
<accession>A0A239H515</accession>
<feature type="transmembrane region" description="Helical" evidence="6">
    <location>
        <begin position="404"/>
        <end position="424"/>
    </location>
</feature>
<dbReference type="CDD" id="cd17504">
    <property type="entry name" value="MFS_MMR_MDR_like"/>
    <property type="match status" value="1"/>
</dbReference>
<keyword evidence="2" id="KW-0813">Transport</keyword>
<dbReference type="RefSeq" id="WP_089208376.1">
    <property type="nucleotide sequence ID" value="NZ_FZOD01000015.1"/>
</dbReference>
<name>A0A239H515_9ACTN</name>
<dbReference type="GO" id="GO:0022857">
    <property type="term" value="F:transmembrane transporter activity"/>
    <property type="evidence" value="ECO:0007669"/>
    <property type="project" value="InterPro"/>
</dbReference>
<comment type="subcellular location">
    <subcellularLocation>
        <location evidence="1">Cell membrane</location>
        <topology evidence="1">Multi-pass membrane protein</topology>
    </subcellularLocation>
</comment>
<protein>
    <submittedName>
        <fullName evidence="8">Predicted arabinose efflux permease, MFS family</fullName>
    </submittedName>
</protein>
<dbReference type="AlphaFoldDB" id="A0A239H515"/>
<feature type="transmembrane region" description="Helical" evidence="6">
    <location>
        <begin position="224"/>
        <end position="248"/>
    </location>
</feature>
<dbReference type="SUPFAM" id="SSF103473">
    <property type="entry name" value="MFS general substrate transporter"/>
    <property type="match status" value="1"/>
</dbReference>
<feature type="transmembrane region" description="Helical" evidence="6">
    <location>
        <begin position="300"/>
        <end position="322"/>
    </location>
</feature>
<evidence type="ECO:0000256" key="6">
    <source>
        <dbReference type="SAM" id="Phobius"/>
    </source>
</evidence>
<proteinExistence type="predicted"/>
<gene>
    <name evidence="8" type="ORF">SAMN05216276_101590</name>
</gene>
<sequence length="512" mass="52367">MIRHHRVRAASGRILVPSLVFVGMVVAVISSLGAPLIPAVAAADHVSLSDAQWSLTISFLVSAVATPLMGRLGDGPHRRAVILAGLGIVTVGGVLAALPLGFASLLTGRGLQGVGLGLVPLGMAVARDALPAERARPAVATLSITTAAGIGLGYPITGLIAQYGGLHAAFWFGAAVSALAFVVATLVIPSSAHHPSRRLDASGAVLLGAALAGLLLAISEGGSWGWTSARLVVVGALSLAGLAGWVLLELRRTHPLVEVRLLRLRTVFTADVTVLLTGVGFYLLVSLMTRFVQTPLSSGYGLGASTTVAGLVLLPFSAASLAASKIAPVLVRRVSAGAVPPIGSGVMVLSMLMFTYARDSLWEIIVIMGIAGLGVGCILAVLPGFIVGSVPAHETGSALSFNQVLRYIGFAVGSTLSAVVLQAHTAPGRALPEGDGYTVAGLTSCGVWVLTAAVTLVLPRLRTRTPAQAVREEPVHAVREEETGTGPRQIKNIVHTVPNVNDDASPGTRMGS</sequence>
<reference evidence="8 9" key="1">
    <citation type="submission" date="2017-06" db="EMBL/GenBank/DDBJ databases">
        <authorList>
            <person name="Kim H.J."/>
            <person name="Triplett B.A."/>
        </authorList>
    </citation>
    <scope>NUCLEOTIDE SEQUENCE [LARGE SCALE GENOMIC DNA]</scope>
    <source>
        <strain evidence="8 9">CGMCC 4.2132</strain>
    </source>
</reference>
<dbReference type="PANTHER" id="PTHR42718:SF9">
    <property type="entry name" value="MAJOR FACILITATOR SUPERFAMILY MULTIDRUG TRANSPORTER MFSC"/>
    <property type="match status" value="1"/>
</dbReference>
<feature type="transmembrane region" description="Helical" evidence="6">
    <location>
        <begin position="168"/>
        <end position="187"/>
    </location>
</feature>
<organism evidence="8 9">
    <name type="scientific">Streptosporangium subroseum</name>
    <dbReference type="NCBI Taxonomy" id="106412"/>
    <lineage>
        <taxon>Bacteria</taxon>
        <taxon>Bacillati</taxon>
        <taxon>Actinomycetota</taxon>
        <taxon>Actinomycetes</taxon>
        <taxon>Streptosporangiales</taxon>
        <taxon>Streptosporangiaceae</taxon>
        <taxon>Streptosporangium</taxon>
    </lineage>
</organism>
<feature type="transmembrane region" description="Helical" evidence="6">
    <location>
        <begin position="436"/>
        <end position="458"/>
    </location>
</feature>
<feature type="domain" description="Major facilitator superfamily (MFS) profile" evidence="7">
    <location>
        <begin position="11"/>
        <end position="464"/>
    </location>
</feature>
<feature type="transmembrane region" description="Helical" evidence="6">
    <location>
        <begin position="334"/>
        <end position="358"/>
    </location>
</feature>
<dbReference type="Pfam" id="PF07690">
    <property type="entry name" value="MFS_1"/>
    <property type="match status" value="1"/>
</dbReference>
<feature type="transmembrane region" description="Helical" evidence="6">
    <location>
        <begin position="12"/>
        <end position="32"/>
    </location>
</feature>
<feature type="transmembrane region" description="Helical" evidence="6">
    <location>
        <begin position="52"/>
        <end position="69"/>
    </location>
</feature>
<feature type="transmembrane region" description="Helical" evidence="6">
    <location>
        <begin position="81"/>
        <end position="103"/>
    </location>
</feature>
<evidence type="ECO:0000313" key="8">
    <source>
        <dbReference type="EMBL" id="SNS76235.1"/>
    </source>
</evidence>
<evidence type="ECO:0000256" key="4">
    <source>
        <dbReference type="ARBA" id="ARBA00022989"/>
    </source>
</evidence>
<feature type="transmembrane region" description="Helical" evidence="6">
    <location>
        <begin position="364"/>
        <end position="392"/>
    </location>
</feature>
<feature type="transmembrane region" description="Helical" evidence="6">
    <location>
        <begin position="199"/>
        <end position="218"/>
    </location>
</feature>
<dbReference type="GO" id="GO:0005886">
    <property type="term" value="C:plasma membrane"/>
    <property type="evidence" value="ECO:0007669"/>
    <property type="project" value="UniProtKB-SubCell"/>
</dbReference>
<dbReference type="Proteomes" id="UP000198282">
    <property type="component" value="Unassembled WGS sequence"/>
</dbReference>
<feature type="transmembrane region" description="Helical" evidence="6">
    <location>
        <begin position="109"/>
        <end position="126"/>
    </location>
</feature>
<evidence type="ECO:0000259" key="7">
    <source>
        <dbReference type="PROSITE" id="PS50850"/>
    </source>
</evidence>
<evidence type="ECO:0000256" key="5">
    <source>
        <dbReference type="ARBA" id="ARBA00023136"/>
    </source>
</evidence>
<dbReference type="EMBL" id="FZOD01000015">
    <property type="protein sequence ID" value="SNS76235.1"/>
    <property type="molecule type" value="Genomic_DNA"/>
</dbReference>
<keyword evidence="4 6" id="KW-1133">Transmembrane helix</keyword>
<dbReference type="InterPro" id="IPR011701">
    <property type="entry name" value="MFS"/>
</dbReference>
<evidence type="ECO:0000256" key="2">
    <source>
        <dbReference type="ARBA" id="ARBA00022448"/>
    </source>
</evidence>
<dbReference type="InterPro" id="IPR020846">
    <property type="entry name" value="MFS_dom"/>
</dbReference>
<keyword evidence="9" id="KW-1185">Reference proteome</keyword>
<evidence type="ECO:0000256" key="3">
    <source>
        <dbReference type="ARBA" id="ARBA00022692"/>
    </source>
</evidence>
<dbReference type="PANTHER" id="PTHR42718">
    <property type="entry name" value="MAJOR FACILITATOR SUPERFAMILY MULTIDRUG TRANSPORTER MFSC"/>
    <property type="match status" value="1"/>
</dbReference>
<dbReference type="OrthoDB" id="4484751at2"/>
<feature type="transmembrane region" description="Helical" evidence="6">
    <location>
        <begin position="268"/>
        <end position="288"/>
    </location>
</feature>
<dbReference type="Gene3D" id="1.20.1250.20">
    <property type="entry name" value="MFS general substrate transporter like domains"/>
    <property type="match status" value="2"/>
</dbReference>
<keyword evidence="5 6" id="KW-0472">Membrane</keyword>
<dbReference type="PROSITE" id="PS50850">
    <property type="entry name" value="MFS"/>
    <property type="match status" value="1"/>
</dbReference>
<keyword evidence="3 6" id="KW-0812">Transmembrane</keyword>